<protein>
    <submittedName>
        <fullName evidence="2 4">Uncharacterized protein</fullName>
    </submittedName>
</protein>
<accession>A0A3P7WGU4</accession>
<feature type="region of interest" description="Disordered" evidence="1">
    <location>
        <begin position="1"/>
        <end position="36"/>
    </location>
</feature>
<proteinExistence type="predicted"/>
<dbReference type="AlphaFoldDB" id="A0A3P7WGU4"/>
<evidence type="ECO:0000313" key="3">
    <source>
        <dbReference type="Proteomes" id="UP000050761"/>
    </source>
</evidence>
<reference evidence="4" key="2">
    <citation type="submission" date="2019-09" db="UniProtKB">
        <authorList>
            <consortium name="WormBaseParasite"/>
        </authorList>
    </citation>
    <scope>IDENTIFICATION</scope>
</reference>
<gene>
    <name evidence="2" type="ORF">HPBE_LOCUS4181</name>
</gene>
<name>A0A3P7WGU4_HELPZ</name>
<dbReference type="OrthoDB" id="5836891at2759"/>
<evidence type="ECO:0000256" key="1">
    <source>
        <dbReference type="SAM" id="MobiDB-lite"/>
    </source>
</evidence>
<evidence type="ECO:0000313" key="2">
    <source>
        <dbReference type="EMBL" id="VDO60331.1"/>
    </source>
</evidence>
<dbReference type="Proteomes" id="UP000050761">
    <property type="component" value="Unassembled WGS sequence"/>
</dbReference>
<organism evidence="2">
    <name type="scientific">Heligmosomoides polygyrus</name>
    <name type="common">Parasitic roundworm</name>
    <dbReference type="NCBI Taxonomy" id="6339"/>
    <lineage>
        <taxon>Eukaryota</taxon>
        <taxon>Metazoa</taxon>
        <taxon>Ecdysozoa</taxon>
        <taxon>Nematoda</taxon>
        <taxon>Chromadorea</taxon>
        <taxon>Rhabditida</taxon>
        <taxon>Rhabditina</taxon>
        <taxon>Rhabditomorpha</taxon>
        <taxon>Strongyloidea</taxon>
        <taxon>Heligmosomidae</taxon>
        <taxon>Heligmosomoides</taxon>
    </lineage>
</organism>
<reference evidence="2 3" key="1">
    <citation type="submission" date="2018-11" db="EMBL/GenBank/DDBJ databases">
        <authorList>
            <consortium name="Pathogen Informatics"/>
        </authorList>
    </citation>
    <scope>NUCLEOTIDE SEQUENCE [LARGE SCALE GENOMIC DNA]</scope>
</reference>
<dbReference type="WBParaSite" id="HPBE_0000418001-mRNA-1">
    <property type="protein sequence ID" value="HPBE_0000418001-mRNA-1"/>
    <property type="gene ID" value="HPBE_0000418001"/>
</dbReference>
<keyword evidence="3" id="KW-1185">Reference proteome</keyword>
<evidence type="ECO:0000313" key="4">
    <source>
        <dbReference type="WBParaSite" id="HPBE_0000418001-mRNA-1"/>
    </source>
</evidence>
<sequence>MLASQGAVSYEEQLAGSSNDKAPIPEEPSTAVEAAPPMTPPYVAACYARPPMGNFVRGEKLVRHMESSPELGYALACA</sequence>
<dbReference type="EMBL" id="UZAH01025281">
    <property type="protein sequence ID" value="VDO60331.1"/>
    <property type="molecule type" value="Genomic_DNA"/>
</dbReference>